<evidence type="ECO:0000313" key="3">
    <source>
        <dbReference type="Proteomes" id="UP001501578"/>
    </source>
</evidence>
<dbReference type="Proteomes" id="UP001501578">
    <property type="component" value="Unassembled WGS sequence"/>
</dbReference>
<protein>
    <recommendedName>
        <fullName evidence="1">RNA ligase domain-containing protein</fullName>
    </recommendedName>
</protein>
<dbReference type="InterPro" id="IPR021122">
    <property type="entry name" value="RNA_ligase_dom_REL/Rnl2"/>
</dbReference>
<organism evidence="2 3">
    <name type="scientific">Nonomuraea longicatena</name>
    <dbReference type="NCBI Taxonomy" id="83682"/>
    <lineage>
        <taxon>Bacteria</taxon>
        <taxon>Bacillati</taxon>
        <taxon>Actinomycetota</taxon>
        <taxon>Actinomycetes</taxon>
        <taxon>Streptosporangiales</taxon>
        <taxon>Streptosporangiaceae</taxon>
        <taxon>Nonomuraea</taxon>
    </lineage>
</organism>
<sequence length="263" mass="29190">MTLQLSDLYNGGLRALDSATKYPSIPTYHPIEMSARGKGRLLEENPISFTGTTYAHEKVDGSNARIVVLPKNSGWLIGSRDEILTAQGDLVASPSLRIVEALAELAGRIENRASSYILTAYLEVYGDRRTPAWAAYGDGKGVAARLFDVSYVPVDVLDLPIDNIASWRDHGGQDWLEDEVVTKYADRHGLERVPLLFEIPGHSLPRTIDDMYELLQPYRTTRAGISGTPGQAEGIVLTSSDRLTRAKVRFRDYERTIRLREAA</sequence>
<evidence type="ECO:0000313" key="2">
    <source>
        <dbReference type="EMBL" id="GAA0918667.1"/>
    </source>
</evidence>
<keyword evidence="3" id="KW-1185">Reference proteome</keyword>
<gene>
    <name evidence="2" type="ORF">GCM10009560_15790</name>
</gene>
<dbReference type="Pfam" id="PF09414">
    <property type="entry name" value="RNA_ligase"/>
    <property type="match status" value="1"/>
</dbReference>
<dbReference type="EMBL" id="BAAAHQ010000007">
    <property type="protein sequence ID" value="GAA0918667.1"/>
    <property type="molecule type" value="Genomic_DNA"/>
</dbReference>
<dbReference type="SUPFAM" id="SSF56091">
    <property type="entry name" value="DNA ligase/mRNA capping enzyme, catalytic domain"/>
    <property type="match status" value="1"/>
</dbReference>
<accession>A0ABP3ZAT1</accession>
<dbReference type="RefSeq" id="WP_343949051.1">
    <property type="nucleotide sequence ID" value="NZ_BAAAHQ010000007.1"/>
</dbReference>
<reference evidence="3" key="1">
    <citation type="journal article" date="2019" name="Int. J. Syst. Evol. Microbiol.">
        <title>The Global Catalogue of Microorganisms (GCM) 10K type strain sequencing project: providing services to taxonomists for standard genome sequencing and annotation.</title>
        <authorList>
            <consortium name="The Broad Institute Genomics Platform"/>
            <consortium name="The Broad Institute Genome Sequencing Center for Infectious Disease"/>
            <person name="Wu L."/>
            <person name="Ma J."/>
        </authorList>
    </citation>
    <scope>NUCLEOTIDE SEQUENCE [LARGE SCALE GENOMIC DNA]</scope>
    <source>
        <strain evidence="3">JCM 11136</strain>
    </source>
</reference>
<feature type="domain" description="RNA ligase" evidence="1">
    <location>
        <begin position="54"/>
        <end position="248"/>
    </location>
</feature>
<name>A0ABP3ZAT1_9ACTN</name>
<proteinExistence type="predicted"/>
<evidence type="ECO:0000259" key="1">
    <source>
        <dbReference type="Pfam" id="PF09414"/>
    </source>
</evidence>
<comment type="caution">
    <text evidence="2">The sequence shown here is derived from an EMBL/GenBank/DDBJ whole genome shotgun (WGS) entry which is preliminary data.</text>
</comment>